<keyword evidence="2" id="KW-1185">Reference proteome</keyword>
<dbReference type="EMBL" id="AZHW01001135">
    <property type="protein sequence ID" value="ETW93991.1"/>
    <property type="molecule type" value="Genomic_DNA"/>
</dbReference>
<evidence type="ECO:0000313" key="1">
    <source>
        <dbReference type="EMBL" id="ETW93991.1"/>
    </source>
</evidence>
<sequence>MGHIEGLRDYLKTAYHQSVFDQAAETKAVWTMHLHGQRVVQASVVENKQYEMVIDIAGQGPEEIHKLQVKCLYPEDHTSAFTKMLKMDKKVQALSLEPIYAPAERYNVKNKTLFPLMKERQVVFCTLMEGEMIRGIVAEFSRYDLTIHAKGGLPVTILRHSIYDMRNKQGRCLLKSFQQEHRDWEKSSLFVTS</sequence>
<dbReference type="AlphaFoldDB" id="W4L9H6"/>
<organism evidence="1 2">
    <name type="scientific">Entotheonella factor</name>
    <dbReference type="NCBI Taxonomy" id="1429438"/>
    <lineage>
        <taxon>Bacteria</taxon>
        <taxon>Pseudomonadati</taxon>
        <taxon>Nitrospinota/Tectimicrobiota group</taxon>
        <taxon>Candidatus Tectimicrobiota</taxon>
        <taxon>Candidatus Entotheonellia</taxon>
        <taxon>Candidatus Entotheonellales</taxon>
        <taxon>Candidatus Entotheonellaceae</taxon>
        <taxon>Candidatus Entotheonella</taxon>
    </lineage>
</organism>
<dbReference type="Gene3D" id="2.30.30.100">
    <property type="match status" value="1"/>
</dbReference>
<gene>
    <name evidence="1" type="ORF">ETSY1_36810</name>
</gene>
<evidence type="ECO:0000313" key="2">
    <source>
        <dbReference type="Proteomes" id="UP000019141"/>
    </source>
</evidence>
<proteinExistence type="predicted"/>
<comment type="caution">
    <text evidence="1">The sequence shown here is derived from an EMBL/GenBank/DDBJ whole genome shotgun (WGS) entry which is preliminary data.</text>
</comment>
<protein>
    <submittedName>
        <fullName evidence="1">Uncharacterized protein</fullName>
    </submittedName>
</protein>
<name>W4L9H6_ENTF1</name>
<accession>W4L9H6</accession>
<dbReference type="Proteomes" id="UP000019141">
    <property type="component" value="Unassembled WGS sequence"/>
</dbReference>
<reference evidence="1 2" key="1">
    <citation type="journal article" date="2014" name="Nature">
        <title>An environmental bacterial taxon with a large and distinct metabolic repertoire.</title>
        <authorList>
            <person name="Wilson M.C."/>
            <person name="Mori T."/>
            <person name="Ruckert C."/>
            <person name="Uria A.R."/>
            <person name="Helf M.J."/>
            <person name="Takada K."/>
            <person name="Gernert C."/>
            <person name="Steffens U.A."/>
            <person name="Heycke N."/>
            <person name="Schmitt S."/>
            <person name="Rinke C."/>
            <person name="Helfrich E.J."/>
            <person name="Brachmann A.O."/>
            <person name="Gurgui C."/>
            <person name="Wakimoto T."/>
            <person name="Kracht M."/>
            <person name="Crusemann M."/>
            <person name="Hentschel U."/>
            <person name="Abe I."/>
            <person name="Matsunaga S."/>
            <person name="Kalinowski J."/>
            <person name="Takeyama H."/>
            <person name="Piel J."/>
        </authorList>
    </citation>
    <scope>NUCLEOTIDE SEQUENCE [LARGE SCALE GENOMIC DNA]</scope>
    <source>
        <strain evidence="2">TSY1</strain>
    </source>
</reference>
<dbReference type="HOGENOM" id="CLU_1472641_0_0_7"/>